<dbReference type="PANTHER" id="PTHR34817:SF2">
    <property type="entry name" value="NUCLEOTIDYLTRANSFERASE"/>
    <property type="match status" value="1"/>
</dbReference>
<evidence type="ECO:0000313" key="2">
    <source>
        <dbReference type="Proteomes" id="UP000198519"/>
    </source>
</evidence>
<dbReference type="OrthoDB" id="9796845at2"/>
<organism evidence="1 2">
    <name type="scientific">Marinobacter zhejiangensis</name>
    <dbReference type="NCBI Taxonomy" id="488535"/>
    <lineage>
        <taxon>Bacteria</taxon>
        <taxon>Pseudomonadati</taxon>
        <taxon>Pseudomonadota</taxon>
        <taxon>Gammaproteobacteria</taxon>
        <taxon>Pseudomonadales</taxon>
        <taxon>Marinobacteraceae</taxon>
        <taxon>Marinobacter</taxon>
    </lineage>
</organism>
<sequence>MMEKRILETLERIEWEHDVEILFACESGSRAWGFASPDSDYDVRFIYAGGLGRYLSVEKQRDVIELPIVDELDVNGWDVTKALALLRSSNPTLLEWLHSPVVYRCNEQFLADMRRLSERAVRPRALCHHYLSMAGNEWRNKLQRGTVTAKRYLYALRTLLCARWVVERSTIPPVAFESLLAKMVDNESLWHAVNSLLTAKAGSEEKARMLRHPVLDTFIAETLAELEGRIPDSSDRLEAAPFDSLLIKTLGAL</sequence>
<dbReference type="Proteomes" id="UP000198519">
    <property type="component" value="Unassembled WGS sequence"/>
</dbReference>
<dbReference type="InterPro" id="IPR018775">
    <property type="entry name" value="RlaP"/>
</dbReference>
<proteinExistence type="predicted"/>
<gene>
    <name evidence="1" type="ORF">SAMN04487963_1626</name>
</gene>
<dbReference type="RefSeq" id="WP_092021426.1">
    <property type="nucleotide sequence ID" value="NZ_FOUE01000002.1"/>
</dbReference>
<accession>A0A1I4NV62</accession>
<evidence type="ECO:0008006" key="3">
    <source>
        <dbReference type="Google" id="ProtNLM"/>
    </source>
</evidence>
<dbReference type="Pfam" id="PF10127">
    <property type="entry name" value="RlaP"/>
    <property type="match status" value="1"/>
</dbReference>
<evidence type="ECO:0000313" key="1">
    <source>
        <dbReference type="EMBL" id="SFM19177.1"/>
    </source>
</evidence>
<protein>
    <recommendedName>
        <fullName evidence="3">Nucleotidyltransferase</fullName>
    </recommendedName>
</protein>
<reference evidence="2" key="1">
    <citation type="submission" date="2016-10" db="EMBL/GenBank/DDBJ databases">
        <authorList>
            <person name="Varghese N."/>
            <person name="Submissions S."/>
        </authorList>
    </citation>
    <scope>NUCLEOTIDE SEQUENCE [LARGE SCALE GENOMIC DNA]</scope>
    <source>
        <strain evidence="2">CGMCC 1.7061</strain>
    </source>
</reference>
<dbReference type="STRING" id="488535.SAMN04487963_1626"/>
<keyword evidence="2" id="KW-1185">Reference proteome</keyword>
<dbReference type="EMBL" id="FOUE01000002">
    <property type="protein sequence ID" value="SFM19177.1"/>
    <property type="molecule type" value="Genomic_DNA"/>
</dbReference>
<dbReference type="PANTHER" id="PTHR34817">
    <property type="entry name" value="NUCLEOTIDYLTRANSFERASE"/>
    <property type="match status" value="1"/>
</dbReference>
<dbReference type="AlphaFoldDB" id="A0A1I4NV62"/>
<name>A0A1I4NV62_9GAMM</name>